<reference evidence="8" key="2">
    <citation type="journal article" date="2019" name="Int. J. Syst. Evol. Microbiol.">
        <title>The Global Catalogue of Microorganisms (GCM) 10K type strain sequencing project: providing services to taxonomists for standard genome sequencing and annotation.</title>
        <authorList>
            <consortium name="The Broad Institute Genomics Platform"/>
            <consortium name="The Broad Institute Genome Sequencing Center for Infectious Disease"/>
            <person name="Wu L."/>
            <person name="Ma J."/>
        </authorList>
    </citation>
    <scope>NUCLEOTIDE SEQUENCE [LARGE SCALE GENOMIC DNA]</scope>
    <source>
        <strain evidence="8">CECT 9128</strain>
    </source>
</reference>
<protein>
    <recommendedName>
        <fullName evidence="4 5">dTDP-4-dehydrorhamnose 3,5-epimerase</fullName>
        <ecNumber evidence="3 5">5.1.3.13</ecNumber>
    </recommendedName>
    <alternativeName>
        <fullName evidence="5">Thymidine diphospho-4-keto-rhamnose 3,5-epimerase</fullName>
    </alternativeName>
</protein>
<comment type="pathway">
    <text evidence="5">Carbohydrate biosynthesis; dTDP-L-rhamnose biosynthesis.</text>
</comment>
<dbReference type="InterPro" id="IPR014710">
    <property type="entry name" value="RmlC-like_jellyroll"/>
</dbReference>
<comment type="function">
    <text evidence="2 5">Catalyzes the epimerization of the C3' and C5'positions of dTDP-6-deoxy-D-xylo-4-hexulose, forming dTDP-6-deoxy-L-lyxo-4-hexulose.</text>
</comment>
<dbReference type="NCBIfam" id="TIGR01221">
    <property type="entry name" value="rmlC"/>
    <property type="match status" value="1"/>
</dbReference>
<comment type="subunit">
    <text evidence="5">Homodimer.</text>
</comment>
<evidence type="ECO:0000256" key="1">
    <source>
        <dbReference type="ARBA" id="ARBA00001298"/>
    </source>
</evidence>
<dbReference type="PANTHER" id="PTHR21047">
    <property type="entry name" value="DTDP-6-DEOXY-D-GLUCOSE-3,5 EPIMERASE"/>
    <property type="match status" value="1"/>
</dbReference>
<evidence type="ECO:0000313" key="8">
    <source>
        <dbReference type="Proteomes" id="UP001595793"/>
    </source>
</evidence>
<gene>
    <name evidence="7" type="primary">rfbC</name>
    <name evidence="6" type="ORF">ACFOS1_10725</name>
    <name evidence="7" type="ORF">ACFOS1_16240</name>
</gene>
<accession>A0ABV8HAG7</accession>
<dbReference type="EC" id="5.1.3.13" evidence="3 5"/>
<dbReference type="CDD" id="cd00438">
    <property type="entry name" value="cupin_RmlC"/>
    <property type="match status" value="1"/>
</dbReference>
<organism evidence="7 8">
    <name type="scientific">Zunongwangia endophytica</name>
    <dbReference type="NCBI Taxonomy" id="1808945"/>
    <lineage>
        <taxon>Bacteria</taxon>
        <taxon>Pseudomonadati</taxon>
        <taxon>Bacteroidota</taxon>
        <taxon>Flavobacteriia</taxon>
        <taxon>Flavobacteriales</taxon>
        <taxon>Flavobacteriaceae</taxon>
        <taxon>Zunongwangia</taxon>
    </lineage>
</organism>
<reference evidence="7" key="1">
    <citation type="journal article" date="2014" name="Int. J. Syst. Evol. Microbiol.">
        <title>Complete genome of a new Firmicutes species belonging to the dominant human colonic microbiota ('Ruminococcus bicirculans') reveals two chromosomes and a selective capacity to utilize plant glucans.</title>
        <authorList>
            <consortium name="NISC Comparative Sequencing Program"/>
            <person name="Wegmann U."/>
            <person name="Louis P."/>
            <person name="Goesmann A."/>
            <person name="Henrissat B."/>
            <person name="Duncan S.H."/>
            <person name="Flint H.J."/>
        </authorList>
    </citation>
    <scope>NUCLEOTIDE SEQUENCE</scope>
    <source>
        <strain evidence="7">CECT 9128</strain>
    </source>
</reference>
<dbReference type="Gene3D" id="2.60.120.10">
    <property type="entry name" value="Jelly Rolls"/>
    <property type="match status" value="1"/>
</dbReference>
<comment type="caution">
    <text evidence="7">The sequence shown here is derived from an EMBL/GenBank/DDBJ whole genome shotgun (WGS) entry which is preliminary data.</text>
</comment>
<keyword evidence="5 7" id="KW-0413">Isomerase</keyword>
<dbReference type="Pfam" id="PF00908">
    <property type="entry name" value="dTDP_sugar_isom"/>
    <property type="match status" value="1"/>
</dbReference>
<sequence>MVVKETYIEGCFEITPKIIQDKRGYFFESFNKKKFQNKTGLEIDFVQDNQSFSEKGVLRGLHLQKGEDSQAKLVSVSKGKVLDVVVDVRPNSNTFGAIFSIVLSEENKKQLFVPRGCAHGFVVLSETALFYYKCDNFYNKEAETGIIYNDPKLNINWQLEDDELIISEKDKVLPSFTEFMEQQKTTT</sequence>
<comment type="similarity">
    <text evidence="5">Belongs to the dTDP-4-dehydrorhamnose 3,5-epimerase family.</text>
</comment>
<keyword evidence="8" id="KW-1185">Reference proteome</keyword>
<evidence type="ECO:0000256" key="5">
    <source>
        <dbReference type="RuleBase" id="RU364069"/>
    </source>
</evidence>
<dbReference type="EMBL" id="JBHSAS010000006">
    <property type="protein sequence ID" value="MFC4027878.1"/>
    <property type="molecule type" value="Genomic_DNA"/>
</dbReference>
<dbReference type="EMBL" id="JBHSAS010000011">
    <property type="protein sequence ID" value="MFC4028973.1"/>
    <property type="molecule type" value="Genomic_DNA"/>
</dbReference>
<dbReference type="Proteomes" id="UP001595793">
    <property type="component" value="Unassembled WGS sequence"/>
</dbReference>
<dbReference type="RefSeq" id="WP_290231686.1">
    <property type="nucleotide sequence ID" value="NZ_JAUFPZ010000002.1"/>
</dbReference>
<dbReference type="GO" id="GO:0008830">
    <property type="term" value="F:dTDP-4-dehydrorhamnose 3,5-epimerase activity"/>
    <property type="evidence" value="ECO:0007669"/>
    <property type="project" value="UniProtKB-EC"/>
</dbReference>
<evidence type="ECO:0000256" key="2">
    <source>
        <dbReference type="ARBA" id="ARBA00001997"/>
    </source>
</evidence>
<dbReference type="InterPro" id="IPR011051">
    <property type="entry name" value="RmlC_Cupin_sf"/>
</dbReference>
<dbReference type="PANTHER" id="PTHR21047:SF2">
    <property type="entry name" value="THYMIDINE DIPHOSPHO-4-KETO-RHAMNOSE 3,5-EPIMERASE"/>
    <property type="match status" value="1"/>
</dbReference>
<reference evidence="7" key="3">
    <citation type="submission" date="2024-09" db="EMBL/GenBank/DDBJ databases">
        <authorList>
            <person name="Sun Q."/>
            <person name="Mori K."/>
        </authorList>
    </citation>
    <scope>NUCLEOTIDE SEQUENCE</scope>
    <source>
        <strain evidence="7">CECT 9128</strain>
    </source>
</reference>
<evidence type="ECO:0000313" key="7">
    <source>
        <dbReference type="EMBL" id="MFC4028973.1"/>
    </source>
</evidence>
<dbReference type="SUPFAM" id="SSF51182">
    <property type="entry name" value="RmlC-like cupins"/>
    <property type="match status" value="1"/>
</dbReference>
<evidence type="ECO:0000256" key="4">
    <source>
        <dbReference type="ARBA" id="ARBA00019595"/>
    </source>
</evidence>
<evidence type="ECO:0000313" key="6">
    <source>
        <dbReference type="EMBL" id="MFC4027878.1"/>
    </source>
</evidence>
<proteinExistence type="inferred from homology"/>
<evidence type="ECO:0000256" key="3">
    <source>
        <dbReference type="ARBA" id="ARBA00012098"/>
    </source>
</evidence>
<name>A0ABV8HAG7_9FLAO</name>
<comment type="catalytic activity">
    <reaction evidence="1 5">
        <text>dTDP-4-dehydro-6-deoxy-alpha-D-glucose = dTDP-4-dehydro-beta-L-rhamnose</text>
        <dbReference type="Rhea" id="RHEA:16969"/>
        <dbReference type="ChEBI" id="CHEBI:57649"/>
        <dbReference type="ChEBI" id="CHEBI:62830"/>
        <dbReference type="EC" id="5.1.3.13"/>
    </reaction>
</comment>
<dbReference type="InterPro" id="IPR000888">
    <property type="entry name" value="RmlC-like"/>
</dbReference>